<dbReference type="SUPFAM" id="SSF58104">
    <property type="entry name" value="Methyl-accepting chemotaxis protein (MCP) signaling domain"/>
    <property type="match status" value="1"/>
</dbReference>
<protein>
    <submittedName>
        <fullName evidence="8">HAMP domain-containing methyl-accepting chemotaxis protein</fullName>
    </submittedName>
</protein>
<feature type="domain" description="Methyl-accepting transducer" evidence="6">
    <location>
        <begin position="487"/>
        <end position="716"/>
    </location>
</feature>
<dbReference type="InterPro" id="IPR003660">
    <property type="entry name" value="HAMP_dom"/>
</dbReference>
<keyword evidence="5" id="KW-0812">Transmembrane</keyword>
<evidence type="ECO:0000256" key="3">
    <source>
        <dbReference type="PROSITE-ProRule" id="PRU00284"/>
    </source>
</evidence>
<keyword evidence="9" id="KW-1185">Reference proteome</keyword>
<evidence type="ECO:0000259" key="7">
    <source>
        <dbReference type="PROSITE" id="PS50885"/>
    </source>
</evidence>
<dbReference type="SMART" id="SM00283">
    <property type="entry name" value="MA"/>
    <property type="match status" value="1"/>
</dbReference>
<gene>
    <name evidence="8" type="ORF">RPE78_08850</name>
</gene>
<dbReference type="PRINTS" id="PR00260">
    <property type="entry name" value="CHEMTRNSDUCR"/>
</dbReference>
<evidence type="ECO:0000256" key="1">
    <source>
        <dbReference type="ARBA" id="ARBA00022500"/>
    </source>
</evidence>
<evidence type="ECO:0000259" key="6">
    <source>
        <dbReference type="PROSITE" id="PS50111"/>
    </source>
</evidence>
<keyword evidence="5" id="KW-1133">Transmembrane helix</keyword>
<evidence type="ECO:0000256" key="2">
    <source>
        <dbReference type="ARBA" id="ARBA00029447"/>
    </source>
</evidence>
<dbReference type="Pfam" id="PF00015">
    <property type="entry name" value="MCPsignal"/>
    <property type="match status" value="1"/>
</dbReference>
<dbReference type="InterPro" id="IPR004090">
    <property type="entry name" value="Chemotax_Me-accpt_rcpt"/>
</dbReference>
<dbReference type="SUPFAM" id="SSF158472">
    <property type="entry name" value="HAMP domain-like"/>
    <property type="match status" value="1"/>
</dbReference>
<dbReference type="Gene3D" id="6.10.340.10">
    <property type="match status" value="1"/>
</dbReference>
<feature type="compositionally biased region" description="Basic and acidic residues" evidence="4">
    <location>
        <begin position="368"/>
        <end position="416"/>
    </location>
</feature>
<dbReference type="Proteomes" id="UP001623290">
    <property type="component" value="Chromosome"/>
</dbReference>
<evidence type="ECO:0000256" key="5">
    <source>
        <dbReference type="SAM" id="Phobius"/>
    </source>
</evidence>
<comment type="similarity">
    <text evidence="2">Belongs to the methyl-accepting chemotaxis (MCP) protein family.</text>
</comment>
<organism evidence="8 9">
    <name type="scientific">Thioclava litoralis</name>
    <dbReference type="NCBI Taxonomy" id="3076557"/>
    <lineage>
        <taxon>Bacteria</taxon>
        <taxon>Pseudomonadati</taxon>
        <taxon>Pseudomonadota</taxon>
        <taxon>Alphaproteobacteria</taxon>
        <taxon>Rhodobacterales</taxon>
        <taxon>Paracoccaceae</taxon>
        <taxon>Thioclava</taxon>
    </lineage>
</organism>
<keyword evidence="3" id="KW-0807">Transducer</keyword>
<dbReference type="InterPro" id="IPR004089">
    <property type="entry name" value="MCPsignal_dom"/>
</dbReference>
<evidence type="ECO:0000256" key="4">
    <source>
        <dbReference type="SAM" id="MobiDB-lite"/>
    </source>
</evidence>
<reference evidence="8 9" key="1">
    <citation type="submission" date="2023-09" db="EMBL/GenBank/DDBJ databases">
        <title>Thioclava shenzhenensis sp. nov., a multidrug resistant bacteria-antagonizing species isolated from coastal seawater.</title>
        <authorList>
            <person name="Long M."/>
        </authorList>
    </citation>
    <scope>NUCLEOTIDE SEQUENCE [LARGE SCALE GENOMIC DNA]</scope>
    <source>
        <strain evidence="8 9">FTW29</strain>
    </source>
</reference>
<dbReference type="Pfam" id="PF00672">
    <property type="entry name" value="HAMP"/>
    <property type="match status" value="2"/>
</dbReference>
<dbReference type="PANTHER" id="PTHR43531">
    <property type="entry name" value="PROTEIN ICFG"/>
    <property type="match status" value="1"/>
</dbReference>
<dbReference type="InterPro" id="IPR051310">
    <property type="entry name" value="MCP_chemotaxis"/>
</dbReference>
<keyword evidence="1" id="KW-0145">Chemotaxis</keyword>
<dbReference type="SMART" id="SM00304">
    <property type="entry name" value="HAMP"/>
    <property type="match status" value="2"/>
</dbReference>
<feature type="compositionally biased region" description="Low complexity" evidence="4">
    <location>
        <begin position="417"/>
        <end position="431"/>
    </location>
</feature>
<dbReference type="PANTHER" id="PTHR43531:SF11">
    <property type="entry name" value="METHYL-ACCEPTING CHEMOTAXIS PROTEIN 3"/>
    <property type="match status" value="1"/>
</dbReference>
<dbReference type="CDD" id="cd11386">
    <property type="entry name" value="MCP_signal"/>
    <property type="match status" value="1"/>
</dbReference>
<evidence type="ECO:0000313" key="9">
    <source>
        <dbReference type="Proteomes" id="UP001623290"/>
    </source>
</evidence>
<feature type="domain" description="HAMP" evidence="7">
    <location>
        <begin position="430"/>
        <end position="482"/>
    </location>
</feature>
<name>A0ABZ1DWG9_9RHOB</name>
<feature type="region of interest" description="Disordered" evidence="4">
    <location>
        <begin position="368"/>
        <end position="431"/>
    </location>
</feature>
<keyword evidence="5" id="KW-0472">Membrane</keyword>
<dbReference type="Gene3D" id="1.10.287.950">
    <property type="entry name" value="Methyl-accepting chemotaxis protein"/>
    <property type="match status" value="1"/>
</dbReference>
<dbReference type="PROSITE" id="PS50885">
    <property type="entry name" value="HAMP"/>
    <property type="match status" value="2"/>
</dbReference>
<proteinExistence type="inferred from homology"/>
<dbReference type="RefSeq" id="WP_406720331.1">
    <property type="nucleotide sequence ID" value="NZ_CP135443.1"/>
</dbReference>
<sequence>MKPFSNIRRFLGGIGPRLAFSQLALVGILGSAIGMAWMNFQHFSLSMDRLSENRVPDLRNTNDIMVATNRLPEIITALLLADTPADIEQVLSTSDQQFKAFIALTQQLSQEDAALLDRQVAAFQGNIDTLSTARENAAQAHATMRDKLAKLELLVSQLELMGTPQARADAQALLRQIVSISFEGELIGLDRHKAAIEGQTKLLIFSLGRGYEDDVATLNTIIDPNTGVIAQRGLELSALQEASDAATAALKTVSQLSETAETVSDRALDEVSESANTLNSATDRATRMMEMATLAAIVVLVLTIGFLQFVLVRPLRDLTSRTRKLAEGDTDALEGAKRRAGELGAMREALETFRQNIVANRALEEQQREARAREAAEREAEAQRKLDAERAEMERQTRETQERMEREQSAAAEKQRLAAQAEAETAARNAEQAHVVRTLAEALGRLSHGDLTRRIDTAFPDSYEALRTDYNRTIDSLSHLVGSIQTSVSHILNNSAEVSQASSDLSHRTESAAATLEETAAAVEELAANTASAAENSRRTEKIVDSSKSETLASREIMAQAVAAMNSIAESSNRITRIIGVIDDIAFQTNLLALNAGVEAARAGDAGRGFAVVASEVRALAQRSSEAASEIGGLISESSQSVTVGVDLVGQTDTALQRIADSIAAIATNVSSVANSVEEQSHAVREINSATAQLDQMTQQNAAMFEETSAASLALSQEAQTLNEAITQFRVSTAQDTRSHAA</sequence>
<evidence type="ECO:0000313" key="8">
    <source>
        <dbReference type="EMBL" id="WRY32818.1"/>
    </source>
</evidence>
<dbReference type="PROSITE" id="PS50111">
    <property type="entry name" value="CHEMOTAXIS_TRANSDUC_2"/>
    <property type="match status" value="1"/>
</dbReference>
<dbReference type="EMBL" id="CP135443">
    <property type="protein sequence ID" value="WRY32818.1"/>
    <property type="molecule type" value="Genomic_DNA"/>
</dbReference>
<feature type="transmembrane region" description="Helical" evidence="5">
    <location>
        <begin position="20"/>
        <end position="40"/>
    </location>
</feature>
<feature type="domain" description="HAMP" evidence="7">
    <location>
        <begin position="309"/>
        <end position="362"/>
    </location>
</feature>
<accession>A0ABZ1DWG9</accession>
<feature type="transmembrane region" description="Helical" evidence="5">
    <location>
        <begin position="291"/>
        <end position="311"/>
    </location>
</feature>